<dbReference type="InterPro" id="IPR029058">
    <property type="entry name" value="AB_hydrolase_fold"/>
</dbReference>
<dbReference type="PIRSF" id="PIRSF000862">
    <property type="entry name" value="Steryl_ester_lip"/>
    <property type="match status" value="1"/>
</dbReference>
<evidence type="ECO:0000313" key="10">
    <source>
        <dbReference type="EMBL" id="KAK2585096.1"/>
    </source>
</evidence>
<dbReference type="SUPFAM" id="SSF53474">
    <property type="entry name" value="alpha/beta-Hydrolases"/>
    <property type="match status" value="1"/>
</dbReference>
<keyword evidence="3 7" id="KW-0378">Hydrolase</keyword>
<feature type="active site" description="Charge relay system" evidence="8">
    <location>
        <position position="341"/>
    </location>
</feature>
<name>A0AAD9RTS0_9HYME</name>
<dbReference type="Pfam" id="PF04083">
    <property type="entry name" value="Abhydro_lipase"/>
    <property type="match status" value="1"/>
</dbReference>
<keyword evidence="4 7" id="KW-0442">Lipid degradation</keyword>
<dbReference type="AlphaFoldDB" id="A0AAD9RTS0"/>
<dbReference type="EMBL" id="JAIFRP010000022">
    <property type="protein sequence ID" value="KAK2585096.1"/>
    <property type="molecule type" value="Genomic_DNA"/>
</dbReference>
<evidence type="ECO:0000256" key="5">
    <source>
        <dbReference type="ARBA" id="ARBA00023098"/>
    </source>
</evidence>
<evidence type="ECO:0000256" key="7">
    <source>
        <dbReference type="PIRNR" id="PIRNR000862"/>
    </source>
</evidence>
<dbReference type="FunFam" id="3.40.50.1820:FF:000057">
    <property type="entry name" value="Lipase"/>
    <property type="match status" value="1"/>
</dbReference>
<feature type="domain" description="Partial AB-hydrolase lipase" evidence="9">
    <location>
        <begin position="65"/>
        <end position="118"/>
    </location>
</feature>
<dbReference type="InterPro" id="IPR006693">
    <property type="entry name" value="AB_hydrolase_lipase"/>
</dbReference>
<protein>
    <recommendedName>
        <fullName evidence="7">Lipase</fullName>
    </recommendedName>
</protein>
<evidence type="ECO:0000256" key="1">
    <source>
        <dbReference type="ARBA" id="ARBA00010701"/>
    </source>
</evidence>
<reference evidence="10" key="2">
    <citation type="journal article" date="2023" name="Commun. Biol.">
        <title>Intrasexual cuticular hydrocarbon dimorphism in a wasp sheds light on hydrocarbon biosynthesis genes in Hymenoptera.</title>
        <authorList>
            <person name="Moris V.C."/>
            <person name="Podsiadlowski L."/>
            <person name="Martin S."/>
            <person name="Oeyen J.P."/>
            <person name="Donath A."/>
            <person name="Petersen M."/>
            <person name="Wilbrandt J."/>
            <person name="Misof B."/>
            <person name="Liedtke D."/>
            <person name="Thamm M."/>
            <person name="Scheiner R."/>
            <person name="Schmitt T."/>
            <person name="Niehuis O."/>
        </authorList>
    </citation>
    <scope>NUCLEOTIDE SEQUENCE</scope>
    <source>
        <strain evidence="10">GBR_01_08_01A</strain>
    </source>
</reference>
<proteinExistence type="inferred from homology"/>
<comment type="similarity">
    <text evidence="1 7">Belongs to the AB hydrolase superfamily. Lipase family.</text>
</comment>
<keyword evidence="6" id="KW-0325">Glycoprotein</keyword>
<sequence length="432" mass="49246">MLALNEGRLIKMRTIFEYFLIINVFTFEVTSLQQISSNLQNIEKFTPKNGYMSYGKSNPDVDLNTADMIRKEGYSAEAHVISTEDGYLLTLHRIPGRFKSPTVLLQHGLLGSSADWVLPGSKKGLAYILADHGYDVWLGNFRGNTYSKAHKTLPTSDSRFWNFSWHEMGIYDLPAKISYITNFKQSNLTYIAHSMGTTSFYVMSSMRPDIASRVQIMFSLAPIAYMSHLKSPVRLVAPFAHDYELIAHYLGEDEFFPQNVFIKFLAKYGCDIYTTEHKICANILFAACGYDNYQLNDTLIPLILGHSPAGTSTKTVVHYAQEMMSGKFRQFDYVLYYANNDWLASVTDVLHLSNQLRNVVDLYEIPYAKFNHLDFLWAIQAPELVYSRLLRTLTEGGVSTKTVLQYTQGVKVCKALANMIMGWRKMRKLLTA</sequence>
<dbReference type="Gene3D" id="3.40.50.1820">
    <property type="entry name" value="alpha/beta hydrolase"/>
    <property type="match status" value="1"/>
</dbReference>
<evidence type="ECO:0000313" key="11">
    <source>
        <dbReference type="Proteomes" id="UP001258017"/>
    </source>
</evidence>
<keyword evidence="11" id="KW-1185">Reference proteome</keyword>
<evidence type="ECO:0000256" key="2">
    <source>
        <dbReference type="ARBA" id="ARBA00022729"/>
    </source>
</evidence>
<feature type="active site" description="Nucleophile" evidence="8">
    <location>
        <position position="194"/>
    </location>
</feature>
<evidence type="ECO:0000259" key="9">
    <source>
        <dbReference type="Pfam" id="PF04083"/>
    </source>
</evidence>
<evidence type="ECO:0000256" key="6">
    <source>
        <dbReference type="ARBA" id="ARBA00023180"/>
    </source>
</evidence>
<evidence type="ECO:0000256" key="3">
    <source>
        <dbReference type="ARBA" id="ARBA00022801"/>
    </source>
</evidence>
<keyword evidence="2" id="KW-0732">Signal</keyword>
<evidence type="ECO:0000256" key="4">
    <source>
        <dbReference type="ARBA" id="ARBA00022963"/>
    </source>
</evidence>
<evidence type="ECO:0000256" key="8">
    <source>
        <dbReference type="PIRSR" id="PIRSR000862-1"/>
    </source>
</evidence>
<gene>
    <name evidence="10" type="ORF">KPH14_008608</name>
</gene>
<organism evidence="10 11">
    <name type="scientific">Odynerus spinipes</name>
    <dbReference type="NCBI Taxonomy" id="1348599"/>
    <lineage>
        <taxon>Eukaryota</taxon>
        <taxon>Metazoa</taxon>
        <taxon>Ecdysozoa</taxon>
        <taxon>Arthropoda</taxon>
        <taxon>Hexapoda</taxon>
        <taxon>Insecta</taxon>
        <taxon>Pterygota</taxon>
        <taxon>Neoptera</taxon>
        <taxon>Endopterygota</taxon>
        <taxon>Hymenoptera</taxon>
        <taxon>Apocrita</taxon>
        <taxon>Aculeata</taxon>
        <taxon>Vespoidea</taxon>
        <taxon>Vespidae</taxon>
        <taxon>Eumeninae</taxon>
        <taxon>Odynerus</taxon>
    </lineage>
</organism>
<accession>A0AAD9RTS0</accession>
<dbReference type="GO" id="GO:0016042">
    <property type="term" value="P:lipid catabolic process"/>
    <property type="evidence" value="ECO:0007669"/>
    <property type="project" value="UniProtKB-KW"/>
</dbReference>
<comment type="caution">
    <text evidence="10">The sequence shown here is derived from an EMBL/GenBank/DDBJ whole genome shotgun (WGS) entry which is preliminary data.</text>
</comment>
<dbReference type="GO" id="GO:0016788">
    <property type="term" value="F:hydrolase activity, acting on ester bonds"/>
    <property type="evidence" value="ECO:0007669"/>
    <property type="project" value="InterPro"/>
</dbReference>
<dbReference type="PANTHER" id="PTHR11005">
    <property type="entry name" value="LYSOSOMAL ACID LIPASE-RELATED"/>
    <property type="match status" value="1"/>
</dbReference>
<dbReference type="InterPro" id="IPR025483">
    <property type="entry name" value="Lipase_euk"/>
</dbReference>
<feature type="active site" description="Charge relay system" evidence="8">
    <location>
        <position position="372"/>
    </location>
</feature>
<keyword evidence="5" id="KW-0443">Lipid metabolism</keyword>
<dbReference type="Proteomes" id="UP001258017">
    <property type="component" value="Unassembled WGS sequence"/>
</dbReference>
<reference evidence="10" key="1">
    <citation type="submission" date="2021-08" db="EMBL/GenBank/DDBJ databases">
        <authorList>
            <person name="Misof B."/>
            <person name="Oliver O."/>
            <person name="Podsiadlowski L."/>
            <person name="Donath A."/>
            <person name="Peters R."/>
            <person name="Mayer C."/>
            <person name="Rust J."/>
            <person name="Gunkel S."/>
            <person name="Lesny P."/>
            <person name="Martin S."/>
            <person name="Oeyen J.P."/>
            <person name="Petersen M."/>
            <person name="Panagiotis P."/>
            <person name="Wilbrandt J."/>
            <person name="Tanja T."/>
        </authorList>
    </citation>
    <scope>NUCLEOTIDE SEQUENCE</scope>
    <source>
        <strain evidence="10">GBR_01_08_01A</strain>
        <tissue evidence="10">Thorax + abdomen</tissue>
    </source>
</reference>